<protein>
    <submittedName>
        <fullName evidence="1">Uncharacterized protein</fullName>
    </submittedName>
</protein>
<reference evidence="1" key="1">
    <citation type="journal article" date="2023" name="Science">
        <title>Genome structures resolve the early diversification of teleost fishes.</title>
        <authorList>
            <person name="Parey E."/>
            <person name="Louis A."/>
            <person name="Montfort J."/>
            <person name="Bouchez O."/>
            <person name="Roques C."/>
            <person name="Iampietro C."/>
            <person name="Lluch J."/>
            <person name="Castinel A."/>
            <person name="Donnadieu C."/>
            <person name="Desvignes T."/>
            <person name="Floi Bucao C."/>
            <person name="Jouanno E."/>
            <person name="Wen M."/>
            <person name="Mejri S."/>
            <person name="Dirks R."/>
            <person name="Jansen H."/>
            <person name="Henkel C."/>
            <person name="Chen W.J."/>
            <person name="Zahm M."/>
            <person name="Cabau C."/>
            <person name="Klopp C."/>
            <person name="Thompson A.W."/>
            <person name="Robinson-Rechavi M."/>
            <person name="Braasch I."/>
            <person name="Lecointre G."/>
            <person name="Bobe J."/>
            <person name="Postlethwait J.H."/>
            <person name="Berthelot C."/>
            <person name="Roest Crollius H."/>
            <person name="Guiguen Y."/>
        </authorList>
    </citation>
    <scope>NUCLEOTIDE SEQUENCE</scope>
    <source>
        <strain evidence="1">WJC10195</strain>
    </source>
</reference>
<dbReference type="EMBL" id="JAINUF010000015">
    <property type="protein sequence ID" value="KAJ8341353.1"/>
    <property type="molecule type" value="Genomic_DNA"/>
</dbReference>
<dbReference type="AlphaFoldDB" id="A0A9Q1IGU6"/>
<evidence type="ECO:0000313" key="1">
    <source>
        <dbReference type="EMBL" id="KAJ8341353.1"/>
    </source>
</evidence>
<proteinExistence type="predicted"/>
<evidence type="ECO:0000313" key="2">
    <source>
        <dbReference type="Proteomes" id="UP001152622"/>
    </source>
</evidence>
<name>A0A9Q1IGU6_SYNKA</name>
<organism evidence="1 2">
    <name type="scientific">Synaphobranchus kaupii</name>
    <name type="common">Kaup's arrowtooth eel</name>
    <dbReference type="NCBI Taxonomy" id="118154"/>
    <lineage>
        <taxon>Eukaryota</taxon>
        <taxon>Metazoa</taxon>
        <taxon>Chordata</taxon>
        <taxon>Craniata</taxon>
        <taxon>Vertebrata</taxon>
        <taxon>Euteleostomi</taxon>
        <taxon>Actinopterygii</taxon>
        <taxon>Neopterygii</taxon>
        <taxon>Teleostei</taxon>
        <taxon>Anguilliformes</taxon>
        <taxon>Synaphobranchidae</taxon>
        <taxon>Synaphobranchus</taxon>
    </lineage>
</organism>
<keyword evidence="2" id="KW-1185">Reference proteome</keyword>
<gene>
    <name evidence="1" type="ORF">SKAU_G00336440</name>
</gene>
<dbReference type="OrthoDB" id="8770574at2759"/>
<accession>A0A9Q1IGU6</accession>
<comment type="caution">
    <text evidence="1">The sequence shown here is derived from an EMBL/GenBank/DDBJ whole genome shotgun (WGS) entry which is preliminary data.</text>
</comment>
<dbReference type="Proteomes" id="UP001152622">
    <property type="component" value="Chromosome 15"/>
</dbReference>
<sequence length="81" mass="9680">MSLFCENGEYRDDRSDEWERAVAQLLEPVWGKLSLQARSLQPQWQNLFHVRDRVRLQSFMSSTLLQTEDTKKLQSKIFLSY</sequence>